<dbReference type="PIRSF" id="PIRSF500217">
    <property type="entry name" value="AlgI"/>
    <property type="match status" value="1"/>
</dbReference>
<proteinExistence type="inferred from homology"/>
<evidence type="ECO:0000256" key="1">
    <source>
        <dbReference type="ARBA" id="ARBA00004651"/>
    </source>
</evidence>
<gene>
    <name evidence="11" type="ORF">KZY68_05750</name>
</gene>
<accession>A0AAW4NQ09</accession>
<dbReference type="RefSeq" id="WP_219424912.1">
    <property type="nucleotide sequence ID" value="NZ_JAHXQY010000002.1"/>
</dbReference>
<keyword evidence="7 9" id="KW-0472">Membrane</keyword>
<keyword evidence="6 10" id="KW-1133">Transmembrane helix</keyword>
<comment type="caution">
    <text evidence="11">The sequence shown here is derived from an EMBL/GenBank/DDBJ whole genome shotgun (WGS) entry which is preliminary data.</text>
</comment>
<dbReference type="Pfam" id="PF03062">
    <property type="entry name" value="MBOAT"/>
    <property type="match status" value="1"/>
</dbReference>
<dbReference type="PANTHER" id="PTHR13285:SF23">
    <property type="entry name" value="TEICHOIC ACID D-ALANYLTRANSFERASE"/>
    <property type="match status" value="1"/>
</dbReference>
<dbReference type="PANTHER" id="PTHR13285">
    <property type="entry name" value="ACYLTRANSFERASE"/>
    <property type="match status" value="1"/>
</dbReference>
<evidence type="ECO:0000313" key="11">
    <source>
        <dbReference type="EMBL" id="MBW4865527.1"/>
    </source>
</evidence>
<dbReference type="Proteomes" id="UP001196873">
    <property type="component" value="Unassembled WGS sequence"/>
</dbReference>
<keyword evidence="4 9" id="KW-0808">Transferase</keyword>
<feature type="transmembrane region" description="Helical" evidence="10">
    <location>
        <begin position="471"/>
        <end position="488"/>
    </location>
</feature>
<evidence type="ECO:0000256" key="7">
    <source>
        <dbReference type="ARBA" id="ARBA00023136"/>
    </source>
</evidence>
<organism evidence="11 12">
    <name type="scientific">Segatella salivae</name>
    <dbReference type="NCBI Taxonomy" id="228604"/>
    <lineage>
        <taxon>Bacteria</taxon>
        <taxon>Pseudomonadati</taxon>
        <taxon>Bacteroidota</taxon>
        <taxon>Bacteroidia</taxon>
        <taxon>Bacteroidales</taxon>
        <taxon>Prevotellaceae</taxon>
        <taxon>Segatella</taxon>
    </lineage>
</organism>
<feature type="transmembrane region" description="Helical" evidence="10">
    <location>
        <begin position="430"/>
        <end position="450"/>
    </location>
</feature>
<feature type="transmembrane region" description="Helical" evidence="10">
    <location>
        <begin position="104"/>
        <end position="123"/>
    </location>
</feature>
<evidence type="ECO:0000256" key="8">
    <source>
        <dbReference type="ARBA" id="ARBA00023315"/>
    </source>
</evidence>
<evidence type="ECO:0000256" key="10">
    <source>
        <dbReference type="SAM" id="Phobius"/>
    </source>
</evidence>
<reference evidence="11" key="1">
    <citation type="submission" date="2021-07" db="EMBL/GenBank/DDBJ databases">
        <title>Genomic diversity and antimicrobial resistance of Prevotella spp. isolated from chronic lung disease airways.</title>
        <authorList>
            <person name="Webb K.A."/>
            <person name="Olagoke O.S."/>
            <person name="Baird T."/>
            <person name="Neill J."/>
            <person name="Pham A."/>
            <person name="Wells T.J."/>
            <person name="Ramsay K.A."/>
            <person name="Bell S.C."/>
            <person name="Sarovich D.S."/>
            <person name="Price E.P."/>
        </authorList>
    </citation>
    <scope>NUCLEOTIDE SEQUENCE</scope>
    <source>
        <strain evidence="11">SCHI0047.S.3</strain>
    </source>
</reference>
<keyword evidence="5 10" id="KW-0812">Transmembrane</keyword>
<evidence type="ECO:0000256" key="4">
    <source>
        <dbReference type="ARBA" id="ARBA00022679"/>
    </source>
</evidence>
<evidence type="ECO:0000256" key="2">
    <source>
        <dbReference type="ARBA" id="ARBA00010323"/>
    </source>
</evidence>
<protein>
    <submittedName>
        <fullName evidence="11">MBOAT family protein</fullName>
    </submittedName>
</protein>
<feature type="transmembrane region" description="Helical" evidence="10">
    <location>
        <begin position="143"/>
        <end position="162"/>
    </location>
</feature>
<dbReference type="InterPro" id="IPR028362">
    <property type="entry name" value="AlgI"/>
</dbReference>
<dbReference type="GO" id="GO:0016020">
    <property type="term" value="C:membrane"/>
    <property type="evidence" value="ECO:0007669"/>
    <property type="project" value="UniProtKB-SubCell"/>
</dbReference>
<dbReference type="GO" id="GO:0016746">
    <property type="term" value="F:acyltransferase activity"/>
    <property type="evidence" value="ECO:0007669"/>
    <property type="project" value="TreeGrafter"/>
</dbReference>
<feature type="transmembrane region" description="Helical" evidence="10">
    <location>
        <begin position="331"/>
        <end position="348"/>
    </location>
</feature>
<dbReference type="InterPro" id="IPR004299">
    <property type="entry name" value="MBOAT_fam"/>
</dbReference>
<feature type="transmembrane region" description="Helical" evidence="10">
    <location>
        <begin position="17"/>
        <end position="35"/>
    </location>
</feature>
<dbReference type="EMBL" id="JAHXRF010000007">
    <property type="protein sequence ID" value="MBW4865527.1"/>
    <property type="molecule type" value="Genomic_DNA"/>
</dbReference>
<keyword evidence="8 9" id="KW-0012">Acyltransferase</keyword>
<evidence type="ECO:0000313" key="12">
    <source>
        <dbReference type="Proteomes" id="UP001196873"/>
    </source>
</evidence>
<feature type="transmembrane region" description="Helical" evidence="10">
    <location>
        <begin position="174"/>
        <end position="193"/>
    </location>
</feature>
<evidence type="ECO:0000256" key="3">
    <source>
        <dbReference type="ARBA" id="ARBA00022475"/>
    </source>
</evidence>
<comment type="subcellular location">
    <subcellularLocation>
        <location evidence="1">Cell membrane</location>
        <topology evidence="1">Multi-pass membrane protein</topology>
    </subcellularLocation>
</comment>
<evidence type="ECO:0000256" key="6">
    <source>
        <dbReference type="ARBA" id="ARBA00022989"/>
    </source>
</evidence>
<sequence length="501" mass="58244">MIERLISLLSYNPKEPLIFSSGLFLILFLGFSFIYMLLRHRLQPRLVFVTLFSYYFYYKSSGLFFFLLAVVTVSDFFIAKRIQQLDDSCQSDEARKTIDRKRKALVVLSLIIDLGLLGYFKYTNFFAGMICQMIGHNFQPWDIFLPVGISFFTFQSMSYTIDVYRRSLKPLPHLLDYAFYVSFFPQLVAGPIVRASDFAPQISKPIVITNDMFARGVYFIIIGLFKKAIISDYISLNFVDRIFDNPMLYSGLENLVGIYGYALQIYCDFSGYSDMAIGIALLLGFHFPQNFNAPYRSISITDFWRRWHISLSTWIRDYIYISLGGNRKGKVRQYINLIITMLLGGLWHGASLNFVAWGGMHGLALAVHKFFSQHIMHHDRNYVSRGIKKVLAVVLTFHFVCFTWIFFRQNTFAAGWTMIRQIFMNFHPELLLQFVNGYKYVLAFMVFGFVTHFLPDRWQEAIVGALKRSNVVVYAVLITAVIYIVIQVKSSTIQPFIYFQF</sequence>
<evidence type="ECO:0000256" key="5">
    <source>
        <dbReference type="ARBA" id="ARBA00022692"/>
    </source>
</evidence>
<dbReference type="InterPro" id="IPR024194">
    <property type="entry name" value="Ac/AlaTfrase_AlgI/DltB"/>
</dbReference>
<dbReference type="AlphaFoldDB" id="A0AAW4NQ09"/>
<dbReference type="InterPro" id="IPR051085">
    <property type="entry name" value="MB_O-acyltransferase"/>
</dbReference>
<feature type="transmembrane region" description="Helical" evidence="10">
    <location>
        <begin position="391"/>
        <end position="410"/>
    </location>
</feature>
<evidence type="ECO:0000256" key="9">
    <source>
        <dbReference type="PIRNR" id="PIRNR016636"/>
    </source>
</evidence>
<dbReference type="PIRSF" id="PIRSF016636">
    <property type="entry name" value="AlgI_DltB"/>
    <property type="match status" value="1"/>
</dbReference>
<keyword evidence="3 9" id="KW-1003">Cell membrane</keyword>
<comment type="similarity">
    <text evidence="2 9">Belongs to the membrane-bound acyltransferase family.</text>
</comment>
<name>A0AAW4NQ09_9BACT</name>